<evidence type="ECO:0000313" key="12">
    <source>
        <dbReference type="Proteomes" id="UP001501842"/>
    </source>
</evidence>
<dbReference type="Gene3D" id="1.10.1050.10">
    <property type="entry name" value="Ribosomal Protein S4 Delta 41, Chain A, domain 1"/>
    <property type="match status" value="1"/>
</dbReference>
<evidence type="ECO:0000259" key="10">
    <source>
        <dbReference type="SMART" id="SM01390"/>
    </source>
</evidence>
<dbReference type="Gene3D" id="3.10.290.10">
    <property type="entry name" value="RNA-binding S4 domain"/>
    <property type="match status" value="1"/>
</dbReference>
<dbReference type="PANTHER" id="PTHR11831:SF4">
    <property type="entry name" value="SMALL RIBOSOMAL SUBUNIT PROTEIN US4M"/>
    <property type="match status" value="1"/>
</dbReference>
<dbReference type="Pfam" id="PF01479">
    <property type="entry name" value="S4"/>
    <property type="match status" value="1"/>
</dbReference>
<evidence type="ECO:0000256" key="2">
    <source>
        <dbReference type="ARBA" id="ARBA00022730"/>
    </source>
</evidence>
<keyword evidence="2 7" id="KW-0699">rRNA-binding</keyword>
<sequence>MNNPRPKAKLSRALGIPLTPKCVKYFEARPYPPGVHGRGRKKDSPYKAQLLEKQRLRAQYNIREAQLRLAFDRARKVEGKTGEALVVDLERRLDALVLRAGFARTIYQARQFVVHRHILVNGRRVDRPSYRLRPGDFISVAEKSRSLLPFQTAAQGGYAPAVSAPYLDVRAEALLARLERLPERREIPVVCDEQQVVEFYSR</sequence>
<dbReference type="SMART" id="SM00363">
    <property type="entry name" value="S4"/>
    <property type="match status" value="1"/>
</dbReference>
<evidence type="ECO:0000256" key="8">
    <source>
        <dbReference type="RuleBase" id="RU003699"/>
    </source>
</evidence>
<protein>
    <recommendedName>
        <fullName evidence="6 7">Small ribosomal subunit protein uS4</fullName>
    </recommendedName>
</protein>
<keyword evidence="12" id="KW-1185">Reference proteome</keyword>
<accession>A0ABN3U7F8</accession>
<name>A0ABN3U7F8_9ACTN</name>
<keyword evidence="5 7" id="KW-0687">Ribonucleoprotein</keyword>
<dbReference type="InterPro" id="IPR018079">
    <property type="entry name" value="Ribosomal_uS4_CS"/>
</dbReference>
<evidence type="ECO:0000256" key="4">
    <source>
        <dbReference type="ARBA" id="ARBA00022980"/>
    </source>
</evidence>
<keyword evidence="3 7" id="KW-0694">RNA-binding</keyword>
<reference evidence="11 12" key="1">
    <citation type="journal article" date="2019" name="Int. J. Syst. Evol. Microbiol.">
        <title>The Global Catalogue of Microorganisms (GCM) 10K type strain sequencing project: providing services to taxonomists for standard genome sequencing and annotation.</title>
        <authorList>
            <consortium name="The Broad Institute Genomics Platform"/>
            <consortium name="The Broad Institute Genome Sequencing Center for Infectious Disease"/>
            <person name="Wu L."/>
            <person name="Ma J."/>
        </authorList>
    </citation>
    <scope>NUCLEOTIDE SEQUENCE [LARGE SCALE GENOMIC DNA]</scope>
    <source>
        <strain evidence="11 12">JCM 8201</strain>
    </source>
</reference>
<dbReference type="PANTHER" id="PTHR11831">
    <property type="entry name" value="30S 40S RIBOSOMAL PROTEIN"/>
    <property type="match status" value="1"/>
</dbReference>
<comment type="function">
    <text evidence="7">One of the primary rRNA binding proteins, it binds directly to 16S rRNA where it nucleates assembly of the body of the 30S subunit.</text>
</comment>
<dbReference type="NCBIfam" id="NF003717">
    <property type="entry name" value="PRK05327.1"/>
    <property type="match status" value="1"/>
</dbReference>
<keyword evidence="4 7" id="KW-0689">Ribosomal protein</keyword>
<dbReference type="CDD" id="cd00165">
    <property type="entry name" value="S4"/>
    <property type="match status" value="1"/>
</dbReference>
<proteinExistence type="inferred from homology"/>
<evidence type="ECO:0000256" key="7">
    <source>
        <dbReference type="HAMAP-Rule" id="MF_01306"/>
    </source>
</evidence>
<dbReference type="InterPro" id="IPR005709">
    <property type="entry name" value="Ribosomal_uS4_bac-type"/>
</dbReference>
<dbReference type="HAMAP" id="MF_01306_B">
    <property type="entry name" value="Ribosomal_uS4_B"/>
    <property type="match status" value="1"/>
</dbReference>
<dbReference type="InterPro" id="IPR001912">
    <property type="entry name" value="Ribosomal_uS4_N"/>
</dbReference>
<evidence type="ECO:0000256" key="6">
    <source>
        <dbReference type="ARBA" id="ARBA00035254"/>
    </source>
</evidence>
<dbReference type="GO" id="GO:0005840">
    <property type="term" value="C:ribosome"/>
    <property type="evidence" value="ECO:0007669"/>
    <property type="project" value="UniProtKB-KW"/>
</dbReference>
<dbReference type="Proteomes" id="UP001501842">
    <property type="component" value="Unassembled WGS sequence"/>
</dbReference>
<dbReference type="EMBL" id="BAAATZ010000009">
    <property type="protein sequence ID" value="GAA2725595.1"/>
    <property type="molecule type" value="Genomic_DNA"/>
</dbReference>
<dbReference type="NCBIfam" id="TIGR01017">
    <property type="entry name" value="rpsD_bact"/>
    <property type="match status" value="1"/>
</dbReference>
<dbReference type="SMART" id="SM01390">
    <property type="entry name" value="Ribosomal_S4"/>
    <property type="match status" value="1"/>
</dbReference>
<evidence type="ECO:0000313" key="11">
    <source>
        <dbReference type="EMBL" id="GAA2725595.1"/>
    </source>
</evidence>
<dbReference type="RefSeq" id="WP_344450575.1">
    <property type="nucleotide sequence ID" value="NZ_BAAATZ010000009.1"/>
</dbReference>
<dbReference type="InterPro" id="IPR022801">
    <property type="entry name" value="Ribosomal_uS4"/>
</dbReference>
<evidence type="ECO:0000256" key="1">
    <source>
        <dbReference type="ARBA" id="ARBA00007465"/>
    </source>
</evidence>
<comment type="function">
    <text evidence="7">With S5 and S12 plays an important role in translational accuracy.</text>
</comment>
<evidence type="ECO:0000259" key="9">
    <source>
        <dbReference type="SMART" id="SM00363"/>
    </source>
</evidence>
<dbReference type="Pfam" id="PF00163">
    <property type="entry name" value="Ribosomal_S4"/>
    <property type="match status" value="1"/>
</dbReference>
<comment type="similarity">
    <text evidence="1 7 8">Belongs to the universal ribosomal protein uS4 family.</text>
</comment>
<dbReference type="InterPro" id="IPR036986">
    <property type="entry name" value="S4_RNA-bd_sf"/>
</dbReference>
<dbReference type="InterPro" id="IPR002942">
    <property type="entry name" value="S4_RNA-bd"/>
</dbReference>
<feature type="domain" description="Small ribosomal subunit protein uS4 N-terminal" evidence="10">
    <location>
        <begin position="2"/>
        <end position="90"/>
    </location>
</feature>
<comment type="caution">
    <text evidence="11">The sequence shown here is derived from an EMBL/GenBank/DDBJ whole genome shotgun (WGS) entry which is preliminary data.</text>
</comment>
<dbReference type="SUPFAM" id="SSF55174">
    <property type="entry name" value="Alpha-L RNA-binding motif"/>
    <property type="match status" value="1"/>
</dbReference>
<organism evidence="11 12">
    <name type="scientific">Actinocorallia aurantiaca</name>
    <dbReference type="NCBI Taxonomy" id="46204"/>
    <lineage>
        <taxon>Bacteria</taxon>
        <taxon>Bacillati</taxon>
        <taxon>Actinomycetota</taxon>
        <taxon>Actinomycetes</taxon>
        <taxon>Streptosporangiales</taxon>
        <taxon>Thermomonosporaceae</taxon>
        <taxon>Actinocorallia</taxon>
    </lineage>
</organism>
<gene>
    <name evidence="11" type="primary">rpsD_2</name>
    <name evidence="7" type="synonym">rpsD</name>
    <name evidence="11" type="ORF">GCM10010439_25880</name>
</gene>
<comment type="subunit">
    <text evidence="7">Part of the 30S ribosomal subunit. Contacts protein S5. The interaction surface between S4 and S5 is involved in control of translational fidelity.</text>
</comment>
<evidence type="ECO:0000256" key="5">
    <source>
        <dbReference type="ARBA" id="ARBA00023274"/>
    </source>
</evidence>
<dbReference type="PROSITE" id="PS50889">
    <property type="entry name" value="S4"/>
    <property type="match status" value="1"/>
</dbReference>
<feature type="domain" description="RNA-binding S4" evidence="9">
    <location>
        <begin position="91"/>
        <end position="153"/>
    </location>
</feature>
<evidence type="ECO:0000256" key="3">
    <source>
        <dbReference type="ARBA" id="ARBA00022884"/>
    </source>
</evidence>
<dbReference type="PROSITE" id="PS00632">
    <property type="entry name" value="RIBOSOMAL_S4"/>
    <property type="match status" value="1"/>
</dbReference>